<dbReference type="Proteomes" id="UP001209540">
    <property type="component" value="Unassembled WGS sequence"/>
</dbReference>
<dbReference type="PANTHER" id="PTHR13169:SF0">
    <property type="entry name" value="UBIQUITIN-LIKE PROTEIN 3"/>
    <property type="match status" value="1"/>
</dbReference>
<evidence type="ECO:0000313" key="4">
    <source>
        <dbReference type="Proteomes" id="UP001209540"/>
    </source>
</evidence>
<evidence type="ECO:0000256" key="1">
    <source>
        <dbReference type="SAM" id="MobiDB-lite"/>
    </source>
</evidence>
<feature type="compositionally biased region" description="Polar residues" evidence="1">
    <location>
        <begin position="39"/>
        <end position="49"/>
    </location>
</feature>
<reference evidence="3" key="2">
    <citation type="submission" date="2023-02" db="EMBL/GenBank/DDBJ databases">
        <authorList>
            <consortium name="DOE Joint Genome Institute"/>
            <person name="Mondo S.J."/>
            <person name="Chang Y."/>
            <person name="Wang Y."/>
            <person name="Ahrendt S."/>
            <person name="Andreopoulos W."/>
            <person name="Barry K."/>
            <person name="Beard J."/>
            <person name="Benny G.L."/>
            <person name="Blankenship S."/>
            <person name="Bonito G."/>
            <person name="Cuomo C."/>
            <person name="Desiro A."/>
            <person name="Gervers K.A."/>
            <person name="Hundley H."/>
            <person name="Kuo A."/>
            <person name="LaButti K."/>
            <person name="Lang B.F."/>
            <person name="Lipzen A."/>
            <person name="O'Donnell K."/>
            <person name="Pangilinan J."/>
            <person name="Reynolds N."/>
            <person name="Sandor L."/>
            <person name="Smith M.W."/>
            <person name="Tsang A."/>
            <person name="Grigoriev I.V."/>
            <person name="Stajich J.E."/>
            <person name="Spatafora J.W."/>
        </authorList>
    </citation>
    <scope>NUCLEOTIDE SEQUENCE</scope>
    <source>
        <strain evidence="3">RSA 2281</strain>
    </source>
</reference>
<dbReference type="EMBL" id="JAIXMP010000006">
    <property type="protein sequence ID" value="KAI9271704.1"/>
    <property type="molecule type" value="Genomic_DNA"/>
</dbReference>
<dbReference type="PANTHER" id="PTHR13169">
    <property type="entry name" value="UBIQUITIN-LIKE PROTEIN 3 HCG-1 PROTEIN"/>
    <property type="match status" value="1"/>
</dbReference>
<feature type="domain" description="Ubiquitin-like" evidence="2">
    <location>
        <begin position="114"/>
        <end position="194"/>
    </location>
</feature>
<dbReference type="InterPro" id="IPR039540">
    <property type="entry name" value="UBL3-like_ubiquitin_dom"/>
</dbReference>
<dbReference type="InterPro" id="IPR040015">
    <property type="entry name" value="UBL3-like"/>
</dbReference>
<evidence type="ECO:0000313" key="3">
    <source>
        <dbReference type="EMBL" id="KAI9271704.1"/>
    </source>
</evidence>
<reference evidence="3" key="1">
    <citation type="journal article" date="2022" name="IScience">
        <title>Evolution of zygomycete secretomes and the origins of terrestrial fungal ecologies.</title>
        <authorList>
            <person name="Chang Y."/>
            <person name="Wang Y."/>
            <person name="Mondo S."/>
            <person name="Ahrendt S."/>
            <person name="Andreopoulos W."/>
            <person name="Barry K."/>
            <person name="Beard J."/>
            <person name="Benny G.L."/>
            <person name="Blankenship S."/>
            <person name="Bonito G."/>
            <person name="Cuomo C."/>
            <person name="Desiro A."/>
            <person name="Gervers K.A."/>
            <person name="Hundley H."/>
            <person name="Kuo A."/>
            <person name="LaButti K."/>
            <person name="Lang B.F."/>
            <person name="Lipzen A."/>
            <person name="O'Donnell K."/>
            <person name="Pangilinan J."/>
            <person name="Reynolds N."/>
            <person name="Sandor L."/>
            <person name="Smith M.E."/>
            <person name="Tsang A."/>
            <person name="Grigoriev I.V."/>
            <person name="Stajich J.E."/>
            <person name="Spatafora J.W."/>
        </authorList>
    </citation>
    <scope>NUCLEOTIDE SEQUENCE</scope>
    <source>
        <strain evidence="3">RSA 2281</strain>
    </source>
</reference>
<feature type="compositionally biased region" description="Low complexity" evidence="1">
    <location>
        <begin position="73"/>
        <end position="91"/>
    </location>
</feature>
<gene>
    <name evidence="3" type="ORF">BDA99DRAFT_556921</name>
</gene>
<feature type="region of interest" description="Disordered" evidence="1">
    <location>
        <begin position="1"/>
        <end position="107"/>
    </location>
</feature>
<dbReference type="InterPro" id="IPR000626">
    <property type="entry name" value="Ubiquitin-like_dom"/>
</dbReference>
<evidence type="ECO:0000259" key="2">
    <source>
        <dbReference type="PROSITE" id="PS50053"/>
    </source>
</evidence>
<dbReference type="PROSITE" id="PS50053">
    <property type="entry name" value="UBIQUITIN_2"/>
    <property type="match status" value="1"/>
</dbReference>
<dbReference type="Gene3D" id="3.10.20.90">
    <property type="entry name" value="Phosphatidylinositol 3-kinase Catalytic Subunit, Chain A, domain 1"/>
    <property type="match status" value="1"/>
</dbReference>
<comment type="caution">
    <text evidence="3">The sequence shown here is derived from an EMBL/GenBank/DDBJ whole genome shotgun (WGS) entry which is preliminary data.</text>
</comment>
<feature type="compositionally biased region" description="Low complexity" evidence="1">
    <location>
        <begin position="7"/>
        <end position="38"/>
    </location>
</feature>
<name>A0AAD5PHF4_9FUNG</name>
<organism evidence="3 4">
    <name type="scientific">Phascolomyces articulosus</name>
    <dbReference type="NCBI Taxonomy" id="60185"/>
    <lineage>
        <taxon>Eukaryota</taxon>
        <taxon>Fungi</taxon>
        <taxon>Fungi incertae sedis</taxon>
        <taxon>Mucoromycota</taxon>
        <taxon>Mucoromycotina</taxon>
        <taxon>Mucoromycetes</taxon>
        <taxon>Mucorales</taxon>
        <taxon>Lichtheimiaceae</taxon>
        <taxon>Phascolomyces</taxon>
    </lineage>
</organism>
<dbReference type="SUPFAM" id="SSF54236">
    <property type="entry name" value="Ubiquitin-like"/>
    <property type="match status" value="1"/>
</dbReference>
<proteinExistence type="predicted"/>
<protein>
    <submittedName>
        <fullName evidence="3">Ubiquitin-2 like Rad60 SUMO-like-domain-containing protein</fullName>
    </submittedName>
</protein>
<keyword evidence="4" id="KW-1185">Reference proteome</keyword>
<accession>A0AAD5PHF4</accession>
<dbReference type="AlphaFoldDB" id="A0AAD5PHF4"/>
<sequence length="221" mass="24971">MSLLHAENINTNNNSTFTQQQEQQHMTELQQQQPSSSSIAPLSMTSSNETTPPTTTDNGSAMAIRAPSSLSPTTTSDDQQQNNTNTLQQQQQHHEEEHEQDDDRDEQKLPLDRVHLTLLLVSGNRHTFEFNPLSTVSQVKKQVITEWPQEWESSRAAPQSVGFIELLYLGKFLDNDSTLESNRLRGGELFTVHLLVRDQQLKSADDTKTTEVPRCKCCIIL</sequence>
<dbReference type="Pfam" id="PF13881">
    <property type="entry name" value="Rad60-SLD_2"/>
    <property type="match status" value="1"/>
</dbReference>
<dbReference type="InterPro" id="IPR029071">
    <property type="entry name" value="Ubiquitin-like_domsf"/>
</dbReference>